<evidence type="ECO:0000256" key="2">
    <source>
        <dbReference type="SAM" id="MobiDB-lite"/>
    </source>
</evidence>
<comment type="caution">
    <text evidence="4">The sequence shown here is derived from an EMBL/GenBank/DDBJ whole genome shotgun (WGS) entry which is preliminary data.</text>
</comment>
<dbReference type="InterPro" id="IPR051398">
    <property type="entry name" value="Polysacch_Deacetylase"/>
</dbReference>
<dbReference type="OrthoDB" id="200731at2157"/>
<accession>L9XSN4</accession>
<dbReference type="GO" id="GO:0005975">
    <property type="term" value="P:carbohydrate metabolic process"/>
    <property type="evidence" value="ECO:0007669"/>
    <property type="project" value="InterPro"/>
</dbReference>
<proteinExistence type="predicted"/>
<evidence type="ECO:0000256" key="1">
    <source>
        <dbReference type="ARBA" id="ARBA00022729"/>
    </source>
</evidence>
<protein>
    <submittedName>
        <fullName evidence="4">Polysaccharide deacetylase</fullName>
    </submittedName>
</protein>
<keyword evidence="1" id="KW-0732">Signal</keyword>
<dbReference type="PATRIC" id="fig|1227498.3.peg.952"/>
<evidence type="ECO:0000313" key="4">
    <source>
        <dbReference type="EMBL" id="ELY64790.1"/>
    </source>
</evidence>
<dbReference type="SUPFAM" id="SSF88713">
    <property type="entry name" value="Glycoside hydrolase/deacetylase"/>
    <property type="match status" value="1"/>
</dbReference>
<dbReference type="Gene3D" id="3.20.20.370">
    <property type="entry name" value="Glycoside hydrolase/deacetylase"/>
    <property type="match status" value="1"/>
</dbReference>
<dbReference type="AlphaFoldDB" id="L9XSN4"/>
<dbReference type="RefSeq" id="WP_008420887.1">
    <property type="nucleotide sequence ID" value="NZ_AOIA01000031.1"/>
</dbReference>
<gene>
    <name evidence="4" type="ORF">C492_04640</name>
</gene>
<keyword evidence="5" id="KW-1185">Reference proteome</keyword>
<organism evidence="4 5">
    <name type="scientific">Natronococcus jeotgali DSM 18795</name>
    <dbReference type="NCBI Taxonomy" id="1227498"/>
    <lineage>
        <taxon>Archaea</taxon>
        <taxon>Methanobacteriati</taxon>
        <taxon>Methanobacteriota</taxon>
        <taxon>Stenosarchaea group</taxon>
        <taxon>Halobacteria</taxon>
        <taxon>Halobacteriales</taxon>
        <taxon>Natrialbaceae</taxon>
        <taxon>Natronococcus</taxon>
    </lineage>
</organism>
<dbReference type="Gene3D" id="2.60.120.260">
    <property type="entry name" value="Galactose-binding domain-like"/>
    <property type="match status" value="1"/>
</dbReference>
<dbReference type="Pfam" id="PF01522">
    <property type="entry name" value="Polysacc_deac_1"/>
    <property type="match status" value="1"/>
</dbReference>
<dbReference type="EMBL" id="AOIA01000031">
    <property type="protein sequence ID" value="ELY64790.1"/>
    <property type="molecule type" value="Genomic_DNA"/>
</dbReference>
<dbReference type="STRING" id="1227498.C492_04640"/>
<dbReference type="PANTHER" id="PTHR34216">
    <property type="match status" value="1"/>
</dbReference>
<feature type="region of interest" description="Disordered" evidence="2">
    <location>
        <begin position="28"/>
        <end position="66"/>
    </location>
</feature>
<dbReference type="InterPro" id="IPR006311">
    <property type="entry name" value="TAT_signal"/>
</dbReference>
<dbReference type="Proteomes" id="UP000011531">
    <property type="component" value="Unassembled WGS sequence"/>
</dbReference>
<dbReference type="PROSITE" id="PS51257">
    <property type="entry name" value="PROKAR_LIPOPROTEIN"/>
    <property type="match status" value="1"/>
</dbReference>
<name>L9XSN4_9EURY</name>
<feature type="compositionally biased region" description="Low complexity" evidence="2">
    <location>
        <begin position="48"/>
        <end position="57"/>
    </location>
</feature>
<evidence type="ECO:0000259" key="3">
    <source>
        <dbReference type="Pfam" id="PF01522"/>
    </source>
</evidence>
<dbReference type="InterPro" id="IPR002509">
    <property type="entry name" value="NODB_dom"/>
</dbReference>
<feature type="compositionally biased region" description="Gly residues" evidence="2">
    <location>
        <begin position="35"/>
        <end position="47"/>
    </location>
</feature>
<dbReference type="GO" id="GO:0016810">
    <property type="term" value="F:hydrolase activity, acting on carbon-nitrogen (but not peptide) bonds"/>
    <property type="evidence" value="ECO:0007669"/>
    <property type="project" value="InterPro"/>
</dbReference>
<dbReference type="CDD" id="cd10970">
    <property type="entry name" value="CE4_DAC_u1_6s"/>
    <property type="match status" value="1"/>
</dbReference>
<dbReference type="InterPro" id="IPR011330">
    <property type="entry name" value="Glyco_hydro/deAcase_b/a-brl"/>
</dbReference>
<dbReference type="PANTHER" id="PTHR34216:SF7">
    <property type="entry name" value="POLY-BETA-1,6-N-ACETYL-D-GLUCOSAMINE N-DEACETYLASE"/>
    <property type="match status" value="1"/>
</dbReference>
<dbReference type="PROSITE" id="PS51318">
    <property type="entry name" value="TAT"/>
    <property type="match status" value="1"/>
</dbReference>
<feature type="domain" description="NodB homology" evidence="3">
    <location>
        <begin position="231"/>
        <end position="353"/>
    </location>
</feature>
<reference evidence="4 5" key="1">
    <citation type="journal article" date="2014" name="PLoS Genet.">
        <title>Phylogenetically driven sequencing of extremely halophilic archaea reveals strategies for static and dynamic osmo-response.</title>
        <authorList>
            <person name="Becker E.A."/>
            <person name="Seitzer P.M."/>
            <person name="Tritt A."/>
            <person name="Larsen D."/>
            <person name="Krusor M."/>
            <person name="Yao A.I."/>
            <person name="Wu D."/>
            <person name="Madern D."/>
            <person name="Eisen J.A."/>
            <person name="Darling A.E."/>
            <person name="Facciotti M.T."/>
        </authorList>
    </citation>
    <scope>NUCLEOTIDE SEQUENCE [LARGE SCALE GENOMIC DNA]</scope>
    <source>
        <strain evidence="4 5">DSM 18795</strain>
    </source>
</reference>
<sequence length="449" mass="49781">MTKRRNTRRRFLAASSATALAAAAGCTDVLSDNGDGNGGNESGGDGGNSSNESSGNGDSEEYDSPELAVETEYNSREEFRQPGDQLDDFESADDWELLQGQAEVDEDVTFEGDQSLRLMAENEGNAAVATDLGEATDMEDLDVSLAVRTTTPADIALEIQLRDIYGGHASYSLREVTHGTDNVGWFRICPGFFSESTTPVEQNSIEEIRIIVHNTGAEAEVWVDDLRTHEKPDQGYVVLSWDDGYQDFYDPAASLHDEYDITAVMSVVRQWVRGQREGIMTIDQLQERQEAGDQIVAHGTHTRLTELSDSELEDTLNTDKNWAVNSELKGGNYIVFPHNDFDARVLDVATNYYYAGGFNQSGSPNLTGVHGFDPMVLPRTIGYDLDTAKTCVDIAAEHRQCTILNFHQFQLDNTMGVDDYEELLQYIADTDGVETIDFDDLWTMRRNGH</sequence>
<evidence type="ECO:0000313" key="5">
    <source>
        <dbReference type="Proteomes" id="UP000011531"/>
    </source>
</evidence>